<feature type="non-terminal residue" evidence="2">
    <location>
        <position position="54"/>
    </location>
</feature>
<feature type="non-terminal residue" evidence="2">
    <location>
        <position position="1"/>
    </location>
</feature>
<evidence type="ECO:0000313" key="2">
    <source>
        <dbReference type="EMBL" id="KAL3730180.1"/>
    </source>
</evidence>
<proteinExistence type="predicted"/>
<keyword evidence="1" id="KW-0472">Membrane</keyword>
<dbReference type="AlphaFoldDB" id="A0ABD3JRD6"/>
<gene>
    <name evidence="2" type="ORF">ACJRO7_027224</name>
</gene>
<keyword evidence="3" id="KW-1185">Reference proteome</keyword>
<keyword evidence="1" id="KW-1133">Transmembrane helix</keyword>
<organism evidence="2 3">
    <name type="scientific">Eucalyptus globulus</name>
    <name type="common">Tasmanian blue gum</name>
    <dbReference type="NCBI Taxonomy" id="34317"/>
    <lineage>
        <taxon>Eukaryota</taxon>
        <taxon>Viridiplantae</taxon>
        <taxon>Streptophyta</taxon>
        <taxon>Embryophyta</taxon>
        <taxon>Tracheophyta</taxon>
        <taxon>Spermatophyta</taxon>
        <taxon>Magnoliopsida</taxon>
        <taxon>eudicotyledons</taxon>
        <taxon>Gunneridae</taxon>
        <taxon>Pentapetalae</taxon>
        <taxon>rosids</taxon>
        <taxon>malvids</taxon>
        <taxon>Myrtales</taxon>
        <taxon>Myrtaceae</taxon>
        <taxon>Myrtoideae</taxon>
        <taxon>Eucalypteae</taxon>
        <taxon>Eucalyptus</taxon>
    </lineage>
</organism>
<dbReference type="Proteomes" id="UP001634007">
    <property type="component" value="Unassembled WGS sequence"/>
</dbReference>
<sequence length="54" mass="6341">WVLYMRCVSYILLFPVCIWMKMLYVYRCQGGRRIEVSINDAIVGDVVLLKIGDQ</sequence>
<dbReference type="EMBL" id="JBJKBG010000007">
    <property type="protein sequence ID" value="KAL3730180.1"/>
    <property type="molecule type" value="Genomic_DNA"/>
</dbReference>
<accession>A0ABD3JRD6</accession>
<name>A0ABD3JRD6_EUCGL</name>
<evidence type="ECO:0000313" key="3">
    <source>
        <dbReference type="Proteomes" id="UP001634007"/>
    </source>
</evidence>
<keyword evidence="1" id="KW-0812">Transmembrane</keyword>
<evidence type="ECO:0000256" key="1">
    <source>
        <dbReference type="SAM" id="Phobius"/>
    </source>
</evidence>
<feature type="transmembrane region" description="Helical" evidence="1">
    <location>
        <begin position="7"/>
        <end position="26"/>
    </location>
</feature>
<reference evidence="2 3" key="1">
    <citation type="submission" date="2024-11" db="EMBL/GenBank/DDBJ databases">
        <title>Chromosome-level genome assembly of Eucalyptus globulus Labill. provides insights into its genome evolution.</title>
        <authorList>
            <person name="Li X."/>
        </authorList>
    </citation>
    <scope>NUCLEOTIDE SEQUENCE [LARGE SCALE GENOMIC DNA]</scope>
    <source>
        <strain evidence="2">CL2024</strain>
        <tissue evidence="2">Fresh tender leaves</tissue>
    </source>
</reference>
<protein>
    <submittedName>
        <fullName evidence="2">Uncharacterized protein</fullName>
    </submittedName>
</protein>
<comment type="caution">
    <text evidence="2">The sequence shown here is derived from an EMBL/GenBank/DDBJ whole genome shotgun (WGS) entry which is preliminary data.</text>
</comment>